<name>A0A3E0HIW7_9PSEU</name>
<dbReference type="EMBL" id="QUNO01000007">
    <property type="protein sequence ID" value="REH46005.1"/>
    <property type="molecule type" value="Genomic_DNA"/>
</dbReference>
<dbReference type="OrthoDB" id="163447at2"/>
<sequence>MPEPAPPTDAAAAAKSAKGHFRALTGYEDCSVTGVRPRQEGGWSVLLDVVELARIPASTSVIATYRVDVDGVGGLSGYERLRRYLKGATDG</sequence>
<dbReference type="Proteomes" id="UP000256269">
    <property type="component" value="Unassembled WGS sequence"/>
</dbReference>
<evidence type="ECO:0000313" key="2">
    <source>
        <dbReference type="Proteomes" id="UP000256269"/>
    </source>
</evidence>
<evidence type="ECO:0000313" key="1">
    <source>
        <dbReference type="EMBL" id="REH46005.1"/>
    </source>
</evidence>
<gene>
    <name evidence="1" type="ORF">BCF44_107137</name>
</gene>
<dbReference type="InterPro" id="IPR008634">
    <property type="entry name" value="Gas-vesicle_GvpO"/>
</dbReference>
<accession>A0A3E0HIW7</accession>
<reference evidence="1 2" key="1">
    <citation type="submission" date="2018-08" db="EMBL/GenBank/DDBJ databases">
        <title>Genomic Encyclopedia of Archaeal and Bacterial Type Strains, Phase II (KMG-II): from individual species to whole genera.</title>
        <authorList>
            <person name="Goeker M."/>
        </authorList>
    </citation>
    <scope>NUCLEOTIDE SEQUENCE [LARGE SCALE GENOMIC DNA]</scope>
    <source>
        <strain evidence="1 2">DSM 45791</strain>
    </source>
</reference>
<proteinExistence type="predicted"/>
<dbReference type="AlphaFoldDB" id="A0A3E0HIW7"/>
<keyword evidence="2" id="KW-1185">Reference proteome</keyword>
<dbReference type="GO" id="GO:0031412">
    <property type="term" value="P:gas vesicle organization"/>
    <property type="evidence" value="ECO:0007669"/>
    <property type="project" value="InterPro"/>
</dbReference>
<comment type="caution">
    <text evidence="1">The sequence shown here is derived from an EMBL/GenBank/DDBJ whole genome shotgun (WGS) entry which is preliminary data.</text>
</comment>
<organism evidence="1 2">
    <name type="scientific">Kutzneria buriramensis</name>
    <dbReference type="NCBI Taxonomy" id="1045776"/>
    <lineage>
        <taxon>Bacteria</taxon>
        <taxon>Bacillati</taxon>
        <taxon>Actinomycetota</taxon>
        <taxon>Actinomycetes</taxon>
        <taxon>Pseudonocardiales</taxon>
        <taxon>Pseudonocardiaceae</taxon>
        <taxon>Kutzneria</taxon>
    </lineage>
</organism>
<dbReference type="RefSeq" id="WP_116176168.1">
    <property type="nucleotide sequence ID" value="NZ_CP144375.1"/>
</dbReference>
<protein>
    <submittedName>
        <fullName evidence="1">Gas vesicle protein GvpO</fullName>
    </submittedName>
</protein>
<dbReference type="Pfam" id="PF05800">
    <property type="entry name" value="GvpO"/>
    <property type="match status" value="1"/>
</dbReference>